<evidence type="ECO:0000256" key="3">
    <source>
        <dbReference type="ARBA" id="ARBA00022833"/>
    </source>
</evidence>
<keyword evidence="4" id="KW-0812">Transmembrane</keyword>
<keyword evidence="7" id="KW-1185">Reference proteome</keyword>
<name>A0ABD3E0S3_9LAMI</name>
<proteinExistence type="predicted"/>
<dbReference type="CDD" id="cd16495">
    <property type="entry name" value="RING_CH-C4HC3_MARCH"/>
    <property type="match status" value="1"/>
</dbReference>
<dbReference type="PANTHER" id="PTHR23012:SF180">
    <property type="entry name" value="RING_FYVE_PHD ZINC FINGER SUPERFAMILY PROTEIN"/>
    <property type="match status" value="1"/>
</dbReference>
<comment type="caution">
    <text evidence="6">The sequence shown here is derived from an EMBL/GenBank/DDBJ whole genome shotgun (WGS) entry which is preliminary data.</text>
</comment>
<keyword evidence="1" id="KW-0479">Metal-binding</keyword>
<dbReference type="InterPro" id="IPR011016">
    <property type="entry name" value="Znf_RING-CH"/>
</dbReference>
<keyword evidence="2" id="KW-0863">Zinc-finger</keyword>
<keyword evidence="4" id="KW-0472">Membrane</keyword>
<evidence type="ECO:0000256" key="1">
    <source>
        <dbReference type="ARBA" id="ARBA00022723"/>
    </source>
</evidence>
<keyword evidence="3" id="KW-0862">Zinc</keyword>
<evidence type="ECO:0000256" key="2">
    <source>
        <dbReference type="ARBA" id="ARBA00022771"/>
    </source>
</evidence>
<dbReference type="GO" id="GO:0008270">
    <property type="term" value="F:zinc ion binding"/>
    <property type="evidence" value="ECO:0007669"/>
    <property type="project" value="UniProtKB-KW"/>
</dbReference>
<dbReference type="AlphaFoldDB" id="A0ABD3E0S3"/>
<dbReference type="Pfam" id="PF12428">
    <property type="entry name" value="DUF3675"/>
    <property type="match status" value="1"/>
</dbReference>
<feature type="transmembrane region" description="Helical" evidence="4">
    <location>
        <begin position="119"/>
        <end position="140"/>
    </location>
</feature>
<keyword evidence="4" id="KW-1133">Transmembrane helix</keyword>
<reference evidence="7" key="1">
    <citation type="journal article" date="2024" name="IScience">
        <title>Strigolactones Initiate the Formation of Haustorium-like Structures in Castilleja.</title>
        <authorList>
            <person name="Buerger M."/>
            <person name="Peterson D."/>
            <person name="Chory J."/>
        </authorList>
    </citation>
    <scope>NUCLEOTIDE SEQUENCE [LARGE SCALE GENOMIC DNA]</scope>
</reference>
<dbReference type="Pfam" id="PF12906">
    <property type="entry name" value="RINGv"/>
    <property type="match status" value="1"/>
</dbReference>
<organism evidence="6 7">
    <name type="scientific">Castilleja foliolosa</name>
    <dbReference type="NCBI Taxonomy" id="1961234"/>
    <lineage>
        <taxon>Eukaryota</taxon>
        <taxon>Viridiplantae</taxon>
        <taxon>Streptophyta</taxon>
        <taxon>Embryophyta</taxon>
        <taxon>Tracheophyta</taxon>
        <taxon>Spermatophyta</taxon>
        <taxon>Magnoliopsida</taxon>
        <taxon>eudicotyledons</taxon>
        <taxon>Gunneridae</taxon>
        <taxon>Pentapetalae</taxon>
        <taxon>asterids</taxon>
        <taxon>lamiids</taxon>
        <taxon>Lamiales</taxon>
        <taxon>Orobanchaceae</taxon>
        <taxon>Pedicularideae</taxon>
        <taxon>Castillejinae</taxon>
        <taxon>Castilleja</taxon>
    </lineage>
</organism>
<dbReference type="FunFam" id="3.30.40.10:FF:000318">
    <property type="entry name" value="E3 ubiquitin-protein ligase MARCH4"/>
    <property type="match status" value="1"/>
</dbReference>
<sequence length="180" mass="20482">MSEIVLKIDDLRSYSEVAICRICHEEEEEFESLETPCACSGTLKFAHRACVQRWCNEKGNTVCEICLQKFESGYIFSPKKTQQIDTTLTVRSAALILTGLLVMRQLFVVLTGQEGTYPFSLLTVFIAKASGVILPMYILFRISAALHKSIIHHHQIYDVDSRLESSEDEEEQHNFNETTD</sequence>
<accession>A0ABD3E0S3</accession>
<evidence type="ECO:0000313" key="6">
    <source>
        <dbReference type="EMBL" id="KAL3648105.1"/>
    </source>
</evidence>
<gene>
    <name evidence="6" type="ORF">CASFOL_009073</name>
</gene>
<evidence type="ECO:0000256" key="4">
    <source>
        <dbReference type="SAM" id="Phobius"/>
    </source>
</evidence>
<evidence type="ECO:0000259" key="5">
    <source>
        <dbReference type="PROSITE" id="PS51292"/>
    </source>
</evidence>
<feature type="domain" description="RING-CH-type" evidence="5">
    <location>
        <begin position="12"/>
        <end position="73"/>
    </location>
</feature>
<protein>
    <recommendedName>
        <fullName evidence="5">RING-CH-type domain-containing protein</fullName>
    </recommendedName>
</protein>
<dbReference type="EMBL" id="JAVIJP010000009">
    <property type="protein sequence ID" value="KAL3648105.1"/>
    <property type="molecule type" value="Genomic_DNA"/>
</dbReference>
<evidence type="ECO:0000313" key="7">
    <source>
        <dbReference type="Proteomes" id="UP001632038"/>
    </source>
</evidence>
<dbReference type="InterPro" id="IPR033275">
    <property type="entry name" value="MARCH-like"/>
</dbReference>
<dbReference type="PROSITE" id="PS51292">
    <property type="entry name" value="ZF_RING_CH"/>
    <property type="match status" value="1"/>
</dbReference>
<dbReference type="InterPro" id="IPR013083">
    <property type="entry name" value="Znf_RING/FYVE/PHD"/>
</dbReference>
<dbReference type="InterPro" id="IPR022143">
    <property type="entry name" value="DUF3675"/>
</dbReference>
<feature type="transmembrane region" description="Helical" evidence="4">
    <location>
        <begin position="88"/>
        <end position="107"/>
    </location>
</feature>
<dbReference type="Gene3D" id="3.30.40.10">
    <property type="entry name" value="Zinc/RING finger domain, C3HC4 (zinc finger)"/>
    <property type="match status" value="1"/>
</dbReference>
<dbReference type="SUPFAM" id="SSF57850">
    <property type="entry name" value="RING/U-box"/>
    <property type="match status" value="1"/>
</dbReference>
<dbReference type="PANTHER" id="PTHR23012">
    <property type="entry name" value="RING/FYVE/PHD ZINC FINGER DOMAIN-CONTAINING"/>
    <property type="match status" value="1"/>
</dbReference>
<dbReference type="SMART" id="SM00744">
    <property type="entry name" value="RINGv"/>
    <property type="match status" value="1"/>
</dbReference>
<dbReference type="Proteomes" id="UP001632038">
    <property type="component" value="Unassembled WGS sequence"/>
</dbReference>